<gene>
    <name evidence="1" type="ORF">CCHR01_18178</name>
</gene>
<evidence type="ECO:0000313" key="1">
    <source>
        <dbReference type="EMBL" id="KAK1839198.1"/>
    </source>
</evidence>
<dbReference type="AlphaFoldDB" id="A0AAD9A0K9"/>
<dbReference type="InterPro" id="IPR052895">
    <property type="entry name" value="HetReg/Transcr_Mod"/>
</dbReference>
<keyword evidence="2" id="KW-1185">Reference proteome</keyword>
<proteinExistence type="predicted"/>
<evidence type="ECO:0000313" key="2">
    <source>
        <dbReference type="Proteomes" id="UP001243330"/>
    </source>
</evidence>
<organism evidence="1 2">
    <name type="scientific">Colletotrichum chrysophilum</name>
    <dbReference type="NCBI Taxonomy" id="1836956"/>
    <lineage>
        <taxon>Eukaryota</taxon>
        <taxon>Fungi</taxon>
        <taxon>Dikarya</taxon>
        <taxon>Ascomycota</taxon>
        <taxon>Pezizomycotina</taxon>
        <taxon>Sordariomycetes</taxon>
        <taxon>Hypocreomycetidae</taxon>
        <taxon>Glomerellales</taxon>
        <taxon>Glomerellaceae</taxon>
        <taxon>Colletotrichum</taxon>
        <taxon>Colletotrichum gloeosporioides species complex</taxon>
    </lineage>
</organism>
<dbReference type="EMBL" id="JAQOWY010000706">
    <property type="protein sequence ID" value="KAK1839198.1"/>
    <property type="molecule type" value="Genomic_DNA"/>
</dbReference>
<dbReference type="PANTHER" id="PTHR24148">
    <property type="entry name" value="ANKYRIN REPEAT DOMAIN-CONTAINING PROTEIN 39 HOMOLOG-RELATED"/>
    <property type="match status" value="1"/>
</dbReference>
<dbReference type="Pfam" id="PF26639">
    <property type="entry name" value="Het-6_barrel"/>
    <property type="match status" value="1"/>
</dbReference>
<accession>A0AAD9A0K9</accession>
<protein>
    <submittedName>
        <fullName evidence="1">Het domain protein</fullName>
    </submittedName>
</protein>
<name>A0AAD9A0K9_9PEZI</name>
<reference evidence="1" key="1">
    <citation type="submission" date="2023-01" db="EMBL/GenBank/DDBJ databases">
        <title>Colletotrichum chrysophilum M932 genome sequence.</title>
        <authorList>
            <person name="Baroncelli R."/>
        </authorList>
    </citation>
    <scope>NUCLEOTIDE SEQUENCE</scope>
    <source>
        <strain evidence="1">M932</strain>
    </source>
</reference>
<dbReference type="Proteomes" id="UP001243330">
    <property type="component" value="Unassembled WGS sequence"/>
</dbReference>
<comment type="caution">
    <text evidence="1">The sequence shown here is derived from an EMBL/GenBank/DDBJ whole genome shotgun (WGS) entry which is preliminary data.</text>
</comment>
<sequence>MMDHVEHAGQVQLMEQIYHRASATFVQVHEQLEEEDQDGIEYLYRLASLASSGNTELVVSMNPRLMYGTLPVPFGVAEQVFSVIDDIYLNLEEEEYGPSARQLIKATDGWNVASSISKIRKEYHLGEKTPLPQLLYRFSQLLCGNPRDKIYALTWISQRPSAIRIDYTLTVAELYTETTYNLLMQTKSLDAIAFRSVAFGCTLPSWVPDFSTRIPGTTPLSAGGFKGCDYDANFTTDLLRRMLKFELVGAPRISDATLELAGVFLTRVNTVFSPLDFSKSCGEDWRDSFRTLAAQLTGFSWRDHRVPERARRAAKCFSDKLKLPPDQTATEVVWRTLLANQWPDGVKLWTDTYRGLAIPPVTLRLSERLLMEPGVSEKLVFNTGRCLFLTEEGYLGLGPRELVSGDAIVMLSGGTLPFVLRECGVAEDRTWSVVGEW</sequence>
<dbReference type="PANTHER" id="PTHR24148:SF82">
    <property type="entry name" value="HETEROKARYON INCOMPATIBILITY DOMAIN-CONTAINING PROTEIN"/>
    <property type="match status" value="1"/>
</dbReference>